<keyword evidence="2" id="KW-1185">Reference proteome</keyword>
<accession>A0A314ZKL8</accession>
<protein>
    <submittedName>
        <fullName evidence="1">Uncharacterized protein</fullName>
    </submittedName>
</protein>
<gene>
    <name evidence="1" type="ORF">Pyn_30074</name>
</gene>
<dbReference type="InterPro" id="IPR029056">
    <property type="entry name" value="Ribokinase-like"/>
</dbReference>
<dbReference type="Proteomes" id="UP000250321">
    <property type="component" value="Unassembled WGS sequence"/>
</dbReference>
<dbReference type="EMBL" id="PJQY01000099">
    <property type="protein sequence ID" value="PQQ18717.1"/>
    <property type="molecule type" value="Genomic_DNA"/>
</dbReference>
<organism evidence="1 2">
    <name type="scientific">Prunus yedoensis var. nudiflora</name>
    <dbReference type="NCBI Taxonomy" id="2094558"/>
    <lineage>
        <taxon>Eukaryota</taxon>
        <taxon>Viridiplantae</taxon>
        <taxon>Streptophyta</taxon>
        <taxon>Embryophyta</taxon>
        <taxon>Tracheophyta</taxon>
        <taxon>Spermatophyta</taxon>
        <taxon>Magnoliopsida</taxon>
        <taxon>eudicotyledons</taxon>
        <taxon>Gunneridae</taxon>
        <taxon>Pentapetalae</taxon>
        <taxon>rosids</taxon>
        <taxon>fabids</taxon>
        <taxon>Rosales</taxon>
        <taxon>Rosaceae</taxon>
        <taxon>Amygdaloideae</taxon>
        <taxon>Amygdaleae</taxon>
        <taxon>Prunus</taxon>
    </lineage>
</organism>
<comment type="caution">
    <text evidence="1">The sequence shown here is derived from an EMBL/GenBank/DDBJ whole genome shotgun (WGS) entry which is preliminary data.</text>
</comment>
<dbReference type="SUPFAM" id="SSF53613">
    <property type="entry name" value="Ribokinase-like"/>
    <property type="match status" value="1"/>
</dbReference>
<dbReference type="OrthoDB" id="415590at2759"/>
<dbReference type="STRING" id="2094558.A0A314ZKL8"/>
<proteinExistence type="predicted"/>
<name>A0A314ZKL8_PRUYE</name>
<reference evidence="1 2" key="1">
    <citation type="submission" date="2018-02" db="EMBL/GenBank/DDBJ databases">
        <title>Draft genome of wild Prunus yedoensis var. nudiflora.</title>
        <authorList>
            <person name="Baek S."/>
            <person name="Kim J.-H."/>
            <person name="Choi K."/>
            <person name="Kim G.-B."/>
            <person name="Cho A."/>
            <person name="Jang H."/>
            <person name="Shin C.-H."/>
            <person name="Yu H.-J."/>
            <person name="Mun J.-H."/>
        </authorList>
    </citation>
    <scope>NUCLEOTIDE SEQUENCE [LARGE SCALE GENOMIC DNA]</scope>
    <source>
        <strain evidence="2">cv. Jeju island</strain>
        <tissue evidence="1">Leaf</tissue>
    </source>
</reference>
<evidence type="ECO:0000313" key="2">
    <source>
        <dbReference type="Proteomes" id="UP000250321"/>
    </source>
</evidence>
<dbReference type="AlphaFoldDB" id="A0A314ZKL8"/>
<evidence type="ECO:0000313" key="1">
    <source>
        <dbReference type="EMBL" id="PQQ18717.1"/>
    </source>
</evidence>
<sequence>MHCWPEKLSDEDLEVVGMLGLFCFRGRSQNRSTLRLQRNATESFEQISHAVVKFHKMGVKQVLVKLGSKGSALFVEGQVQKGVLEICGCGSFSLCSSERSHS</sequence>